<feature type="compositionally biased region" description="Polar residues" evidence="1">
    <location>
        <begin position="9"/>
        <end position="22"/>
    </location>
</feature>
<evidence type="ECO:0000313" key="2">
    <source>
        <dbReference type="EMBL" id="KAJ1127967.1"/>
    </source>
</evidence>
<dbReference type="AlphaFoldDB" id="A0AAV7PL79"/>
<feature type="region of interest" description="Disordered" evidence="1">
    <location>
        <begin position="1"/>
        <end position="35"/>
    </location>
</feature>
<comment type="caution">
    <text evidence="2">The sequence shown here is derived from an EMBL/GenBank/DDBJ whole genome shotgun (WGS) entry which is preliminary data.</text>
</comment>
<proteinExistence type="predicted"/>
<evidence type="ECO:0000256" key="1">
    <source>
        <dbReference type="SAM" id="MobiDB-lite"/>
    </source>
</evidence>
<keyword evidence="3" id="KW-1185">Reference proteome</keyword>
<evidence type="ECO:0000313" key="3">
    <source>
        <dbReference type="Proteomes" id="UP001066276"/>
    </source>
</evidence>
<organism evidence="2 3">
    <name type="scientific">Pleurodeles waltl</name>
    <name type="common">Iberian ribbed newt</name>
    <dbReference type="NCBI Taxonomy" id="8319"/>
    <lineage>
        <taxon>Eukaryota</taxon>
        <taxon>Metazoa</taxon>
        <taxon>Chordata</taxon>
        <taxon>Craniata</taxon>
        <taxon>Vertebrata</taxon>
        <taxon>Euteleostomi</taxon>
        <taxon>Amphibia</taxon>
        <taxon>Batrachia</taxon>
        <taxon>Caudata</taxon>
        <taxon>Salamandroidea</taxon>
        <taxon>Salamandridae</taxon>
        <taxon>Pleurodelinae</taxon>
        <taxon>Pleurodeles</taxon>
    </lineage>
</organism>
<reference evidence="2" key="1">
    <citation type="journal article" date="2022" name="bioRxiv">
        <title>Sequencing and chromosome-scale assembly of the giantPleurodeles waltlgenome.</title>
        <authorList>
            <person name="Brown T."/>
            <person name="Elewa A."/>
            <person name="Iarovenko S."/>
            <person name="Subramanian E."/>
            <person name="Araus A.J."/>
            <person name="Petzold A."/>
            <person name="Susuki M."/>
            <person name="Suzuki K.-i.T."/>
            <person name="Hayashi T."/>
            <person name="Toyoda A."/>
            <person name="Oliveira C."/>
            <person name="Osipova E."/>
            <person name="Leigh N.D."/>
            <person name="Simon A."/>
            <person name="Yun M.H."/>
        </authorList>
    </citation>
    <scope>NUCLEOTIDE SEQUENCE</scope>
    <source>
        <strain evidence="2">20211129_DDA</strain>
        <tissue evidence="2">Liver</tissue>
    </source>
</reference>
<sequence length="76" mass="7709">MGRDKSGKGAQQTQHTAQNVGGSLQKELPGSLEQGSVPAGAQILAAIEAYGQVVQKQIAAMAGRRELAVSGFESGG</sequence>
<dbReference type="EMBL" id="JANPWB010000011">
    <property type="protein sequence ID" value="KAJ1127967.1"/>
    <property type="molecule type" value="Genomic_DNA"/>
</dbReference>
<name>A0AAV7PL79_PLEWA</name>
<gene>
    <name evidence="2" type="ORF">NDU88_006360</name>
</gene>
<dbReference type="Proteomes" id="UP001066276">
    <property type="component" value="Chromosome 7"/>
</dbReference>
<accession>A0AAV7PL79</accession>
<protein>
    <submittedName>
        <fullName evidence="2">Uncharacterized protein</fullName>
    </submittedName>
</protein>